<protein>
    <submittedName>
        <fullName evidence="2">Uncharacterized protein</fullName>
    </submittedName>
</protein>
<evidence type="ECO:0000313" key="2">
    <source>
        <dbReference type="EMBL" id="GBR15390.1"/>
    </source>
</evidence>
<gene>
    <name evidence="2" type="ORF">AA0228_2500</name>
</gene>
<accession>A0ABQ0QDV2</accession>
<evidence type="ECO:0000313" key="3">
    <source>
        <dbReference type="Proteomes" id="UP001061070"/>
    </source>
</evidence>
<proteinExistence type="predicted"/>
<sequence>MPYPDNFNQAAFDRRMGGNSNGRVVELRLKLADIERRTDAVQNELDRLDDQWGELNEEIKSLEVAC</sequence>
<dbReference type="EMBL" id="BAQW01000013">
    <property type="protein sequence ID" value="GBR15390.1"/>
    <property type="molecule type" value="Genomic_DNA"/>
</dbReference>
<feature type="coiled-coil region" evidence="1">
    <location>
        <begin position="24"/>
        <end position="65"/>
    </location>
</feature>
<comment type="caution">
    <text evidence="2">The sequence shown here is derived from an EMBL/GenBank/DDBJ whole genome shotgun (WGS) entry which is preliminary data.</text>
</comment>
<reference evidence="2" key="1">
    <citation type="submission" date="2013-04" db="EMBL/GenBank/DDBJ databases">
        <title>The genome sequencing project of 58 acetic acid bacteria.</title>
        <authorList>
            <person name="Okamoto-Kainuma A."/>
            <person name="Ishikawa M."/>
            <person name="Umino S."/>
            <person name="Koizumi Y."/>
            <person name="Shiwa Y."/>
            <person name="Yoshikawa H."/>
            <person name="Matsutani M."/>
            <person name="Matsushita K."/>
        </authorList>
    </citation>
    <scope>NUCLEOTIDE SEQUENCE</scope>
    <source>
        <strain evidence="2">NRIC 0228</strain>
    </source>
</reference>
<name>A0ABQ0QDV2_9PROT</name>
<dbReference type="Proteomes" id="UP001061070">
    <property type="component" value="Unassembled WGS sequence"/>
</dbReference>
<keyword evidence="1" id="KW-0175">Coiled coil</keyword>
<organism evidence="2 3">
    <name type="scientific">Gluconobacter frateurii NRIC 0228</name>
    <dbReference type="NCBI Taxonomy" id="1307946"/>
    <lineage>
        <taxon>Bacteria</taxon>
        <taxon>Pseudomonadati</taxon>
        <taxon>Pseudomonadota</taxon>
        <taxon>Alphaproteobacteria</taxon>
        <taxon>Acetobacterales</taxon>
        <taxon>Acetobacteraceae</taxon>
        <taxon>Gluconobacter</taxon>
    </lineage>
</organism>
<dbReference type="RefSeq" id="WP_099182696.1">
    <property type="nucleotide sequence ID" value="NZ_BAQW01000013.1"/>
</dbReference>
<evidence type="ECO:0000256" key="1">
    <source>
        <dbReference type="SAM" id="Coils"/>
    </source>
</evidence>
<keyword evidence="3" id="KW-1185">Reference proteome</keyword>